<reference evidence="9" key="1">
    <citation type="submission" date="2020-03" db="EMBL/GenBank/DDBJ databases">
        <title>Hybrid Assembly of Korean Phytophthora infestans isolates.</title>
        <authorList>
            <person name="Prokchorchik M."/>
            <person name="Lee Y."/>
            <person name="Seo J."/>
            <person name="Cho J.-H."/>
            <person name="Park Y.-E."/>
            <person name="Jang D.-C."/>
            <person name="Im J.-S."/>
            <person name="Choi J.-G."/>
            <person name="Park H.-J."/>
            <person name="Lee G.-B."/>
            <person name="Lee Y.-G."/>
            <person name="Hong S.-Y."/>
            <person name="Cho K."/>
            <person name="Sohn K.H."/>
        </authorList>
    </citation>
    <scope>NUCLEOTIDE SEQUENCE</scope>
    <source>
        <strain evidence="9">KR_2_A2</strain>
    </source>
</reference>
<evidence type="ECO:0000256" key="7">
    <source>
        <dbReference type="SAM" id="SignalP"/>
    </source>
</evidence>
<gene>
    <name evidence="9" type="ORF">GN958_ATG03194</name>
</gene>
<comment type="similarity">
    <text evidence="3">Belongs to the RxLR effector family.</text>
</comment>
<evidence type="ECO:0000259" key="8">
    <source>
        <dbReference type="Pfam" id="PF22748"/>
    </source>
</evidence>
<keyword evidence="5 7" id="KW-0732">Signal</keyword>
<dbReference type="InterPro" id="IPR054463">
    <property type="entry name" value="PexRD54_WY"/>
</dbReference>
<evidence type="ECO:0000256" key="1">
    <source>
        <dbReference type="ARBA" id="ARBA00004340"/>
    </source>
</evidence>
<dbReference type="EMBL" id="JAACNO010000425">
    <property type="protein sequence ID" value="KAF4147621.1"/>
    <property type="molecule type" value="Genomic_DNA"/>
</dbReference>
<evidence type="ECO:0000256" key="4">
    <source>
        <dbReference type="ARBA" id="ARBA00022525"/>
    </source>
</evidence>
<dbReference type="InterPro" id="IPR031825">
    <property type="entry name" value="RXLR"/>
</dbReference>
<name>A0A8S9V433_PHYIN</name>
<evidence type="ECO:0000256" key="3">
    <source>
        <dbReference type="ARBA" id="ARBA00010400"/>
    </source>
</evidence>
<dbReference type="AlphaFoldDB" id="A0A8S9V433"/>
<accession>A0A8S9V433</accession>
<organism evidence="9 10">
    <name type="scientific">Phytophthora infestans</name>
    <name type="common">Potato late blight agent</name>
    <name type="synonym">Botrytis infestans</name>
    <dbReference type="NCBI Taxonomy" id="4787"/>
    <lineage>
        <taxon>Eukaryota</taxon>
        <taxon>Sar</taxon>
        <taxon>Stramenopiles</taxon>
        <taxon>Oomycota</taxon>
        <taxon>Peronosporomycetes</taxon>
        <taxon>Peronosporales</taxon>
        <taxon>Peronosporaceae</taxon>
        <taxon>Phytophthora</taxon>
    </lineage>
</organism>
<dbReference type="Pfam" id="PF16810">
    <property type="entry name" value="RXLR"/>
    <property type="match status" value="1"/>
</dbReference>
<dbReference type="GO" id="GO:0043657">
    <property type="term" value="C:host cell"/>
    <property type="evidence" value="ECO:0007669"/>
    <property type="project" value="UniProtKB-SubCell"/>
</dbReference>
<evidence type="ECO:0000256" key="5">
    <source>
        <dbReference type="ARBA" id="ARBA00022729"/>
    </source>
</evidence>
<evidence type="ECO:0000256" key="6">
    <source>
        <dbReference type="ARBA" id="ARBA00023026"/>
    </source>
</evidence>
<feature type="chain" id="PRO_5035723512" description="RxLR effector PexRD54 WY domain-containing protein" evidence="7">
    <location>
        <begin position="23"/>
        <end position="600"/>
    </location>
</feature>
<comment type="caution">
    <text evidence="9">The sequence shown here is derived from an EMBL/GenBank/DDBJ whole genome shotgun (WGS) entry which is preliminary data.</text>
</comment>
<dbReference type="Pfam" id="PF22748">
    <property type="entry name" value="PexRD54_WY"/>
    <property type="match status" value="1"/>
</dbReference>
<feature type="signal peptide" evidence="7">
    <location>
        <begin position="1"/>
        <end position="22"/>
    </location>
</feature>
<protein>
    <recommendedName>
        <fullName evidence="8">RxLR effector PexRD54 WY domain-containing protein</fullName>
    </recommendedName>
</protein>
<feature type="domain" description="RxLR effector PexRD54 WY" evidence="8">
    <location>
        <begin position="232"/>
        <end position="272"/>
    </location>
</feature>
<evidence type="ECO:0000256" key="2">
    <source>
        <dbReference type="ARBA" id="ARBA00004613"/>
    </source>
</evidence>
<evidence type="ECO:0000313" key="10">
    <source>
        <dbReference type="Proteomes" id="UP000704712"/>
    </source>
</evidence>
<comment type="subcellular location">
    <subcellularLocation>
        <location evidence="1">Host cell</location>
    </subcellularLocation>
    <subcellularLocation>
        <location evidence="2">Secreted</location>
    </subcellularLocation>
</comment>
<dbReference type="GO" id="GO:0005576">
    <property type="term" value="C:extracellular region"/>
    <property type="evidence" value="ECO:0007669"/>
    <property type="project" value="UniProtKB-SubCell"/>
</dbReference>
<evidence type="ECO:0000313" key="9">
    <source>
        <dbReference type="EMBL" id="KAF4147621.1"/>
    </source>
</evidence>
<keyword evidence="4" id="KW-0964">Secreted</keyword>
<sequence>MRPHGVVLLAVVTLLTINNVDARSDFHAATSVTTAEHSVSTNRFLRNSYLSQVDDDERAINTGLKSFPGADMVSSFITKQKLAVWLKNNKDTDDVFVGLKLNAADDSILKNPKFVAWVKYVDNYNAKNPGQPSSILAPLKKHTEQMETWKRAKLSTDSLFNMYKLDSEAKDLLASPGLRIWVRYAEEFNPGPKTTLFEKLHASYSDFALSQLLLLSKKAPSTEKLATSLQREQLQTWLNSGKQPQTVFKVLRLDSEADNLFASPQFKIWLDYSLDFRKKFPRANTVPVIDTLVAHYGDAALSRIIKAAKEGAGTKTWAVYYEQALVGKLLKAEKTPAYISRLVGRQVTPDDAFKLLKSDMGMDNIIATPAYNAWATYVSVFKRENPNEASKQVIDTLMAHYSDQALAKLFKAAKETSTTKVRASYYENALIGKWVKDGKTPAYITSMLGRKVTPDDTFKLLKIDMGTENNFATREYNVWAAYAHLFKRENPNVASKPVIDTLMASYSDQVLLRMINTAKQTPTTKIRAAFFEKALFAKWVENGETSAHISKMLGRHVTPGDAFKFFALDKAGGNLFTHSGYDTWLTYAKAFKNENQGSPK</sequence>
<dbReference type="Proteomes" id="UP000704712">
    <property type="component" value="Unassembled WGS sequence"/>
</dbReference>
<proteinExistence type="inferred from homology"/>
<keyword evidence="6" id="KW-0843">Virulence</keyword>